<evidence type="ECO:0000256" key="1">
    <source>
        <dbReference type="ARBA" id="ARBA00012493"/>
    </source>
</evidence>
<dbReference type="Pfam" id="PF17921">
    <property type="entry name" value="Integrase_H2C2"/>
    <property type="match status" value="1"/>
</dbReference>
<evidence type="ECO:0000256" key="8">
    <source>
        <dbReference type="ARBA" id="ARBA00022884"/>
    </source>
</evidence>
<dbReference type="GO" id="GO:0006508">
    <property type="term" value="P:proteolysis"/>
    <property type="evidence" value="ECO:0007669"/>
    <property type="project" value="InterPro"/>
</dbReference>
<keyword evidence="16" id="KW-1185">Reference proteome</keyword>
<feature type="compositionally biased region" description="Low complexity" evidence="12">
    <location>
        <begin position="1361"/>
        <end position="1371"/>
    </location>
</feature>
<dbReference type="EC" id="2.7.7.49" evidence="1"/>
<dbReference type="Proteomes" id="UP000025227">
    <property type="component" value="Unplaced"/>
</dbReference>
<dbReference type="WBParaSite" id="HCON_00137250-00001">
    <property type="protein sequence ID" value="HCON_00137250-00001"/>
    <property type="gene ID" value="HCON_00137250"/>
</dbReference>
<dbReference type="FunFam" id="3.30.420.10:FF:000131">
    <property type="entry name" value="Protein CBG26278"/>
    <property type="match status" value="1"/>
</dbReference>
<evidence type="ECO:0000259" key="15">
    <source>
        <dbReference type="PROSITE" id="PS50994"/>
    </source>
</evidence>
<dbReference type="Pfam" id="PF23309">
    <property type="entry name" value="DUF7083"/>
    <property type="match status" value="1"/>
</dbReference>
<dbReference type="GO" id="GO:0004190">
    <property type="term" value="F:aspartic-type endopeptidase activity"/>
    <property type="evidence" value="ECO:0007669"/>
    <property type="project" value="InterPro"/>
</dbReference>
<dbReference type="CDD" id="cd01647">
    <property type="entry name" value="RT_LTR"/>
    <property type="match status" value="1"/>
</dbReference>
<evidence type="ECO:0000256" key="12">
    <source>
        <dbReference type="SAM" id="MobiDB-lite"/>
    </source>
</evidence>
<keyword evidence="3" id="KW-0548">Nucleotidyltransferase</keyword>
<keyword evidence="9" id="KW-0229">DNA integration</keyword>
<reference evidence="17" key="1">
    <citation type="submission" date="2020-12" db="UniProtKB">
        <authorList>
            <consortium name="WormBaseParasite"/>
        </authorList>
    </citation>
    <scope>IDENTIFICATION</scope>
    <source>
        <strain evidence="17">MHco3</strain>
    </source>
</reference>
<dbReference type="PROSITE" id="PS00141">
    <property type="entry name" value="ASP_PROTEASE"/>
    <property type="match status" value="1"/>
</dbReference>
<keyword evidence="5" id="KW-0255">Endonuclease</keyword>
<evidence type="ECO:0000256" key="2">
    <source>
        <dbReference type="ARBA" id="ARBA00022679"/>
    </source>
</evidence>
<evidence type="ECO:0000256" key="4">
    <source>
        <dbReference type="ARBA" id="ARBA00022722"/>
    </source>
</evidence>
<dbReference type="InterPro" id="IPR001969">
    <property type="entry name" value="Aspartic_peptidase_AS"/>
</dbReference>
<dbReference type="GO" id="GO:0003723">
    <property type="term" value="F:RNA binding"/>
    <property type="evidence" value="ECO:0007669"/>
    <property type="project" value="UniProtKB-KW"/>
</dbReference>
<evidence type="ECO:0000256" key="5">
    <source>
        <dbReference type="ARBA" id="ARBA00022759"/>
    </source>
</evidence>
<evidence type="ECO:0000256" key="3">
    <source>
        <dbReference type="ARBA" id="ARBA00022695"/>
    </source>
</evidence>
<dbReference type="PROSITE" id="PS50994">
    <property type="entry name" value="INTEGRASE"/>
    <property type="match status" value="1"/>
</dbReference>
<dbReference type="OrthoDB" id="6740708at2759"/>
<feature type="region of interest" description="Disordered" evidence="12">
    <location>
        <begin position="308"/>
        <end position="334"/>
    </location>
</feature>
<feature type="region of interest" description="Disordered" evidence="12">
    <location>
        <begin position="1361"/>
        <end position="1398"/>
    </location>
</feature>
<dbReference type="FunFam" id="1.10.340.70:FF:000003">
    <property type="entry name" value="Protein CBG25708"/>
    <property type="match status" value="1"/>
</dbReference>
<feature type="compositionally biased region" description="Basic residues" evidence="12">
    <location>
        <begin position="1372"/>
        <end position="1390"/>
    </location>
</feature>
<keyword evidence="10" id="KW-0695">RNA-directed DNA polymerase</keyword>
<evidence type="ECO:0000256" key="7">
    <source>
        <dbReference type="ARBA" id="ARBA00022842"/>
    </source>
</evidence>
<dbReference type="InterPro" id="IPR050951">
    <property type="entry name" value="Retrovirus_Pol_polyprotein"/>
</dbReference>
<dbReference type="SUPFAM" id="SSF53098">
    <property type="entry name" value="Ribonuclease H-like"/>
    <property type="match status" value="1"/>
</dbReference>
<dbReference type="Gene3D" id="3.10.10.10">
    <property type="entry name" value="HIV Type 1 Reverse Transcriptase, subunit A, domain 1"/>
    <property type="match status" value="1"/>
</dbReference>
<evidence type="ECO:0000259" key="13">
    <source>
        <dbReference type="PROSITE" id="PS50175"/>
    </source>
</evidence>
<dbReference type="InterPro" id="IPR043502">
    <property type="entry name" value="DNA/RNA_pol_sf"/>
</dbReference>
<dbReference type="InterPro" id="IPR043128">
    <property type="entry name" value="Rev_trsase/Diguanyl_cyclase"/>
</dbReference>
<keyword evidence="11" id="KW-0511">Multifunctional enzyme</keyword>
<evidence type="ECO:0000313" key="17">
    <source>
        <dbReference type="WBParaSite" id="HCON_00137250-00001"/>
    </source>
</evidence>
<dbReference type="InterPro" id="IPR036397">
    <property type="entry name" value="RNaseH_sf"/>
</dbReference>
<keyword evidence="8" id="KW-0694">RNA-binding</keyword>
<feature type="compositionally biased region" description="Basic and acidic residues" evidence="12">
    <location>
        <begin position="309"/>
        <end position="327"/>
    </location>
</feature>
<dbReference type="Gene3D" id="1.10.340.70">
    <property type="match status" value="1"/>
</dbReference>
<dbReference type="PANTHER" id="PTHR37984">
    <property type="entry name" value="PROTEIN CBG26694"/>
    <property type="match status" value="1"/>
</dbReference>
<dbReference type="OMA" id="ISTRISM"/>
<proteinExistence type="predicted"/>
<feature type="domain" description="Integrase catalytic" evidence="15">
    <location>
        <begin position="1070"/>
        <end position="1237"/>
    </location>
</feature>
<feature type="domain" description="Reverse transcriptase" evidence="14">
    <location>
        <begin position="530"/>
        <end position="708"/>
    </location>
</feature>
<keyword evidence="6" id="KW-0378">Hydrolase</keyword>
<name>A0A7I4YT61_HAECO</name>
<dbReference type="Pfam" id="PF17919">
    <property type="entry name" value="RT_RNaseH_2"/>
    <property type="match status" value="1"/>
</dbReference>
<protein>
    <recommendedName>
        <fullName evidence="1">RNA-directed DNA polymerase</fullName>
        <ecNumber evidence="1">2.7.7.49</ecNumber>
    </recommendedName>
</protein>
<evidence type="ECO:0000313" key="16">
    <source>
        <dbReference type="Proteomes" id="UP000025227"/>
    </source>
</evidence>
<dbReference type="GO" id="GO:0042575">
    <property type="term" value="C:DNA polymerase complex"/>
    <property type="evidence" value="ECO:0007669"/>
    <property type="project" value="UniProtKB-ARBA"/>
</dbReference>
<evidence type="ECO:0000256" key="11">
    <source>
        <dbReference type="ARBA" id="ARBA00023268"/>
    </source>
</evidence>
<dbReference type="Gene3D" id="3.30.420.10">
    <property type="entry name" value="Ribonuclease H-like superfamily/Ribonuclease H"/>
    <property type="match status" value="1"/>
</dbReference>
<dbReference type="SUPFAM" id="SSF56672">
    <property type="entry name" value="DNA/RNA polymerases"/>
    <property type="match status" value="1"/>
</dbReference>
<dbReference type="GO" id="GO:0003964">
    <property type="term" value="F:RNA-directed DNA polymerase activity"/>
    <property type="evidence" value="ECO:0007669"/>
    <property type="project" value="UniProtKB-KW"/>
</dbReference>
<dbReference type="PROSITE" id="PS50878">
    <property type="entry name" value="RT_POL"/>
    <property type="match status" value="1"/>
</dbReference>
<evidence type="ECO:0000256" key="9">
    <source>
        <dbReference type="ARBA" id="ARBA00022908"/>
    </source>
</evidence>
<dbReference type="InterPro" id="IPR000477">
    <property type="entry name" value="RT_dom"/>
</dbReference>
<dbReference type="InterPro" id="IPR001584">
    <property type="entry name" value="Integrase_cat-core"/>
</dbReference>
<keyword evidence="2" id="KW-0808">Transferase</keyword>
<dbReference type="FunFam" id="3.10.20.370:FF:000001">
    <property type="entry name" value="Retrovirus-related Pol polyprotein from transposon 17.6-like protein"/>
    <property type="match status" value="1"/>
</dbReference>
<dbReference type="Pfam" id="PF13975">
    <property type="entry name" value="gag-asp_proteas"/>
    <property type="match status" value="1"/>
</dbReference>
<dbReference type="Pfam" id="PF00665">
    <property type="entry name" value="rve"/>
    <property type="match status" value="1"/>
</dbReference>
<evidence type="ECO:0000259" key="14">
    <source>
        <dbReference type="PROSITE" id="PS50878"/>
    </source>
</evidence>
<dbReference type="PANTHER" id="PTHR37984:SF5">
    <property type="entry name" value="PROTEIN NYNRIN-LIKE"/>
    <property type="match status" value="1"/>
</dbReference>
<dbReference type="InterPro" id="IPR021109">
    <property type="entry name" value="Peptidase_aspartic_dom_sf"/>
</dbReference>
<dbReference type="Gene3D" id="3.30.70.270">
    <property type="match status" value="2"/>
</dbReference>
<dbReference type="InterPro" id="IPR041588">
    <property type="entry name" value="Integrase_H2C2"/>
</dbReference>
<organism evidence="16 17">
    <name type="scientific">Haemonchus contortus</name>
    <name type="common">Barber pole worm</name>
    <dbReference type="NCBI Taxonomy" id="6289"/>
    <lineage>
        <taxon>Eukaryota</taxon>
        <taxon>Metazoa</taxon>
        <taxon>Ecdysozoa</taxon>
        <taxon>Nematoda</taxon>
        <taxon>Chromadorea</taxon>
        <taxon>Rhabditida</taxon>
        <taxon>Rhabditina</taxon>
        <taxon>Rhabditomorpha</taxon>
        <taxon>Strongyloidea</taxon>
        <taxon>Trichostrongylidae</taxon>
        <taxon>Haemonchus</taxon>
    </lineage>
</organism>
<dbReference type="Pfam" id="PF00078">
    <property type="entry name" value="RVT_1"/>
    <property type="match status" value="1"/>
</dbReference>
<dbReference type="InterPro" id="IPR001995">
    <property type="entry name" value="Peptidase_A2_cat"/>
</dbReference>
<evidence type="ECO:0000256" key="6">
    <source>
        <dbReference type="ARBA" id="ARBA00022801"/>
    </source>
</evidence>
<dbReference type="GO" id="GO:0004519">
    <property type="term" value="F:endonuclease activity"/>
    <property type="evidence" value="ECO:0007669"/>
    <property type="project" value="UniProtKB-KW"/>
</dbReference>
<dbReference type="InterPro" id="IPR055510">
    <property type="entry name" value="DUF7083"/>
</dbReference>
<evidence type="ECO:0000256" key="10">
    <source>
        <dbReference type="ARBA" id="ARBA00022918"/>
    </source>
</evidence>
<dbReference type="InterPro" id="IPR041577">
    <property type="entry name" value="RT_RNaseH_2"/>
</dbReference>
<keyword evidence="7" id="KW-0460">Magnesium</keyword>
<dbReference type="CDD" id="cd09274">
    <property type="entry name" value="RNase_HI_RT_Ty3"/>
    <property type="match status" value="1"/>
</dbReference>
<dbReference type="SUPFAM" id="SSF50630">
    <property type="entry name" value="Acid proteases"/>
    <property type="match status" value="1"/>
</dbReference>
<dbReference type="Gene3D" id="2.40.70.10">
    <property type="entry name" value="Acid Proteases"/>
    <property type="match status" value="1"/>
</dbReference>
<accession>A0A7I4YT61</accession>
<keyword evidence="4" id="KW-0540">Nuclease</keyword>
<dbReference type="FunFam" id="3.30.70.270:FF:000020">
    <property type="entry name" value="Transposon Tf2-6 polyprotein-like Protein"/>
    <property type="match status" value="1"/>
</dbReference>
<dbReference type="PROSITE" id="PS50175">
    <property type="entry name" value="ASP_PROT_RETROV"/>
    <property type="match status" value="1"/>
</dbReference>
<dbReference type="InterPro" id="IPR012337">
    <property type="entry name" value="RNaseH-like_sf"/>
</dbReference>
<dbReference type="GO" id="GO:0015074">
    <property type="term" value="P:DNA integration"/>
    <property type="evidence" value="ECO:0007669"/>
    <property type="project" value="UniProtKB-KW"/>
</dbReference>
<feature type="domain" description="Peptidase A2" evidence="13">
    <location>
        <begin position="370"/>
        <end position="408"/>
    </location>
</feature>
<sequence>MDPATVLSMFKQLIEEQRNLASTMMKEQRDIIAKIMDRAPERDQGAAKPEEQVTLPNVMAALSNRIEKFIFDPDADMSFSKWFSRYKEVFSEDAKQLTETNRVRLLCERLDSVIFDKYQRHVLPRDVSQIGFDETVEALKQLFDHKTSLFTTRYQCLKLEKNDAEDYLTYTGRVNEFCEKAKIHELNSDGIKCLLWIFGLKSQQEAEIRQRLIAILDREHKAGRSVSLHELHQECENFLSLRRDSEIVAGCTKTVEATTVENRKEIECWNCGGKHYARQCKSKPWFCKKCRKTGHKEKFCDILQQKKPGAQEERTKKMRNSNREGKGRRGAPRRQVRTVQILNAAQISNAALEANCPRLYIDAVVNNYEVRFLLDTGSDITLLNEKIWKKMGSPALEKSNIVVKNASGKQMKIYGKLKCEIKMKGVETEGYAYVTPYNSLIGLEWIRASEEMRYHLDMMTAEVKVASAAGIEEELRKTYPEVFEEGLGRCNKEEVDLQLHPNVRPVFCSSRPVPHAALEAVNAELDRLMQMDVIAPVSHSEWAAPIVCVRKQNGKLRICADFSTGLNRALQSFDYPIPMPEDIFASLNGGTIFSQIDLSDAYLQLELSEESKKKVVINTHKGLFRYNRLPFGIKTAPGIFQQVMNKMVTGLQGVATYLDDILVSGRNEQEHRENLFAVFGRISDYGFKVRLDKCTFSRPEIRYLGFILDKDGRRPNPERIEAIKNMDEPKNIAQLRSFLGMITYYSIFVPSMKNLRGPLDAFLKKDVKWRWSSKEHEAFGKLKEALSSDANLAHYDPQQKIVVAADACDYGIGCVISHRYEDGSEKPIAHASRSLSAAEKKYSQIEKEALGLVFAVKKFHKYLFGRKFLLLTDHKPLLAIFGDKKGVPVYSANRLMRWATILLGYDFDIEYVKTTQFGHVDGLSRLMQKHQDADEDVVVAAVENDVSRLLKDCIRRLPLTHEDVRDSTTKDFLLRKIMSNVRSGKWQKVNSRLSPYFNRRETLSIVDGCLMMAERVVIPGELQAQVLRELHVGHPGIVRMKKLARSYVYWPNLDNDCEEIVRSCSRCQEYAKNPIKAPLEAWSTAAYAWQRIHVDFAGPVCGLFYMVVVDAFSKWPEIIEMTSISAGQTVKELKKIFARYGIPQTIVSDNGTQFTSEQFKMMCEEGGITHVRTAPYHPQSNGQAERFVDTLKRGIKKLKGEEKPSEETLNVILQAYRTTPNECLNNRTPAEAFLGRKLRTRLSLLRPMEESPKASEENRKKMIQQFNRKNNTVPKEFEVGEAVYAQVWKAPQFMWKEGTITRRVGKVNYEVNLSGRITRKHANQLRRRDAKAPPGYGDKSLLTLLETLELDDVWTRREEAAQATGAAAQGRQAHKAKVPLRRSTRIRRPVQRYPDTIR</sequence>